<dbReference type="Proteomes" id="UP000327013">
    <property type="component" value="Unassembled WGS sequence"/>
</dbReference>
<reference evidence="3 4" key="1">
    <citation type="submission" date="2019-06" db="EMBL/GenBank/DDBJ databases">
        <title>A chromosomal-level reference genome of Carpinus fangiana (Coryloideae, Betulaceae).</title>
        <authorList>
            <person name="Yang X."/>
            <person name="Wang Z."/>
            <person name="Zhang L."/>
            <person name="Hao G."/>
            <person name="Liu J."/>
            <person name="Yang Y."/>
        </authorList>
    </citation>
    <scope>NUCLEOTIDE SEQUENCE [LARGE SCALE GENOMIC DNA]</scope>
    <source>
        <strain evidence="3">Cfa_2016G</strain>
        <tissue evidence="3">Leaf</tissue>
    </source>
</reference>
<dbReference type="AlphaFoldDB" id="A0A5N6L140"/>
<organism evidence="3 4">
    <name type="scientific">Carpinus fangiana</name>
    <dbReference type="NCBI Taxonomy" id="176857"/>
    <lineage>
        <taxon>Eukaryota</taxon>
        <taxon>Viridiplantae</taxon>
        <taxon>Streptophyta</taxon>
        <taxon>Embryophyta</taxon>
        <taxon>Tracheophyta</taxon>
        <taxon>Spermatophyta</taxon>
        <taxon>Magnoliopsida</taxon>
        <taxon>eudicotyledons</taxon>
        <taxon>Gunneridae</taxon>
        <taxon>Pentapetalae</taxon>
        <taxon>rosids</taxon>
        <taxon>fabids</taxon>
        <taxon>Fagales</taxon>
        <taxon>Betulaceae</taxon>
        <taxon>Carpinus</taxon>
    </lineage>
</organism>
<feature type="chain" id="PRO_5024446091" evidence="2">
    <location>
        <begin position="24"/>
        <end position="582"/>
    </location>
</feature>
<dbReference type="OrthoDB" id="17089at2759"/>
<dbReference type="Gene3D" id="3.40.50.720">
    <property type="entry name" value="NAD(P)-binding Rossmann-like Domain"/>
    <property type="match status" value="1"/>
</dbReference>
<dbReference type="GO" id="GO:0033615">
    <property type="term" value="P:mitochondrial proton-transporting ATP synthase complex assembly"/>
    <property type="evidence" value="ECO:0007669"/>
    <property type="project" value="TreeGrafter"/>
</dbReference>
<gene>
    <name evidence="3" type="ORF">FH972_025457</name>
</gene>
<feature type="signal peptide" evidence="2">
    <location>
        <begin position="1"/>
        <end position="23"/>
    </location>
</feature>
<dbReference type="InterPro" id="IPR036291">
    <property type="entry name" value="NAD(P)-bd_dom_sf"/>
</dbReference>
<dbReference type="PANTHER" id="PTHR28106">
    <property type="entry name" value="MITOCHONDRIAL ATPASE COMPLEX SUBUNIT ATP10"/>
    <property type="match status" value="1"/>
</dbReference>
<dbReference type="SUPFAM" id="SSF51735">
    <property type="entry name" value="NAD(P)-binding Rossmann-fold domains"/>
    <property type="match status" value="1"/>
</dbReference>
<keyword evidence="4" id="KW-1185">Reference proteome</keyword>
<accession>A0A5N6L140</accession>
<dbReference type="CDD" id="cd05233">
    <property type="entry name" value="SDR_c"/>
    <property type="match status" value="1"/>
</dbReference>
<name>A0A5N6L140_9ROSI</name>
<dbReference type="Pfam" id="PF05176">
    <property type="entry name" value="ATP-synt_10"/>
    <property type="match status" value="1"/>
</dbReference>
<dbReference type="EMBL" id="VIBQ01000056">
    <property type="protein sequence ID" value="KAB8527806.1"/>
    <property type="molecule type" value="Genomic_DNA"/>
</dbReference>
<evidence type="ECO:0000313" key="4">
    <source>
        <dbReference type="Proteomes" id="UP000327013"/>
    </source>
</evidence>
<feature type="compositionally biased region" description="Basic and acidic residues" evidence="1">
    <location>
        <begin position="273"/>
        <end position="285"/>
    </location>
</feature>
<dbReference type="GO" id="GO:0005743">
    <property type="term" value="C:mitochondrial inner membrane"/>
    <property type="evidence" value="ECO:0007669"/>
    <property type="project" value="TreeGrafter"/>
</dbReference>
<dbReference type="Pfam" id="PF00106">
    <property type="entry name" value="adh_short"/>
    <property type="match status" value="1"/>
</dbReference>
<comment type="caution">
    <text evidence="3">The sequence shown here is derived from an EMBL/GenBank/DDBJ whole genome shotgun (WGS) entry which is preliminary data.</text>
</comment>
<proteinExistence type="predicted"/>
<feature type="region of interest" description="Disordered" evidence="1">
    <location>
        <begin position="553"/>
        <end position="582"/>
    </location>
</feature>
<evidence type="ECO:0000256" key="2">
    <source>
        <dbReference type="SAM" id="SignalP"/>
    </source>
</evidence>
<evidence type="ECO:0000313" key="3">
    <source>
        <dbReference type="EMBL" id="KAB8527806.1"/>
    </source>
</evidence>
<dbReference type="InterPro" id="IPR002347">
    <property type="entry name" value="SDR_fam"/>
</dbReference>
<feature type="region of interest" description="Disordered" evidence="1">
    <location>
        <begin position="243"/>
        <end position="312"/>
    </location>
</feature>
<protein>
    <submittedName>
        <fullName evidence="3">Uncharacterized protein</fullName>
    </submittedName>
</protein>
<keyword evidence="2" id="KW-0732">Signal</keyword>
<dbReference type="InterPro" id="IPR007849">
    <property type="entry name" value="ATP10"/>
</dbReference>
<sequence length="582" mass="65326">MKFGPVQCCIALASLDLSVLAHPDSILDLPPEQFKRVHEVNVYGTFLTAQTWLRQLKTLAKGPLANVSLIIVGSESGFFGERTNPDYASAKSAVQGGLLASLKADLPRTFPGARVNAIAPGPVDTPQFKKECTENPEQLWLDAEATPQDCFGETSSHELGCKKYCVSGKRVMERQCSWPSAPSRFRQRWQAHVEAWRAASPTTIFTSKMQAPSTSLLRALSRPHALEACSSCRRRVLHTTARRFANAPKPTPPPPKSEAPKPEITTINGLRTPELKHQRYKDGELVPKPLSKPLGMLYPPKPGQNTGRDTRTWQQKRDDFASYEKHLERRKQMYHTNPLSISLTDVFEKNYYRDIGNLGKIHRGKSILAPSTPFRANLALYFPNLDGQTLATGRAYTDTTPVLRNRVSIVSVINTEWAAGQCQSFIGETENPALHELLRGDEARQAGTQFATVNVEDNWLKAQMIRLFFWRLRRHLPREQHETYFLKRTPISDDVRDALGIWNTKVGYVYLLDGQCRIRWAGNGEAREDEKKSLVNCVRRLVDEARGVQRLRVKREEPRAAGSKLKQGLEEGGQTPAEGLAA</sequence>
<evidence type="ECO:0000256" key="1">
    <source>
        <dbReference type="SAM" id="MobiDB-lite"/>
    </source>
</evidence>
<dbReference type="PANTHER" id="PTHR28106:SF1">
    <property type="entry name" value="MITOCHONDRIAL ATPASE COMPLEX SUBUNIT ATP10"/>
    <property type="match status" value="1"/>
</dbReference>